<sequence>MEQLVNPGLSDVDRWMSANGLTLAPEKSECVILTGKHSFGSPVFHIQGSRVPVKRDIRYLGVRLDTRVSFVTHATSVASGAKQAATALGRLMPNVGGPSQSKRRLLMSEYTAGSSTVPQYGWKE</sequence>
<dbReference type="EMBL" id="CARXXK010000002">
    <property type="protein sequence ID" value="CAI6359212.1"/>
    <property type="molecule type" value="Genomic_DNA"/>
</dbReference>
<organism evidence="1 2">
    <name type="scientific">Macrosiphum euphorbiae</name>
    <name type="common">potato aphid</name>
    <dbReference type="NCBI Taxonomy" id="13131"/>
    <lineage>
        <taxon>Eukaryota</taxon>
        <taxon>Metazoa</taxon>
        <taxon>Ecdysozoa</taxon>
        <taxon>Arthropoda</taxon>
        <taxon>Hexapoda</taxon>
        <taxon>Insecta</taxon>
        <taxon>Pterygota</taxon>
        <taxon>Neoptera</taxon>
        <taxon>Paraneoptera</taxon>
        <taxon>Hemiptera</taxon>
        <taxon>Sternorrhyncha</taxon>
        <taxon>Aphidomorpha</taxon>
        <taxon>Aphidoidea</taxon>
        <taxon>Aphididae</taxon>
        <taxon>Macrosiphini</taxon>
        <taxon>Macrosiphum</taxon>
    </lineage>
</organism>
<accession>A0AAV0WTN1</accession>
<evidence type="ECO:0008006" key="3">
    <source>
        <dbReference type="Google" id="ProtNLM"/>
    </source>
</evidence>
<name>A0AAV0WTN1_9HEMI</name>
<keyword evidence="2" id="KW-1185">Reference proteome</keyword>
<evidence type="ECO:0000313" key="2">
    <source>
        <dbReference type="Proteomes" id="UP001160148"/>
    </source>
</evidence>
<comment type="caution">
    <text evidence="1">The sequence shown here is derived from an EMBL/GenBank/DDBJ whole genome shotgun (WGS) entry which is preliminary data.</text>
</comment>
<dbReference type="AlphaFoldDB" id="A0AAV0WTN1"/>
<protein>
    <recommendedName>
        <fullName evidence="3">Reverse transcriptase</fullName>
    </recommendedName>
</protein>
<dbReference type="Proteomes" id="UP001160148">
    <property type="component" value="Unassembled WGS sequence"/>
</dbReference>
<gene>
    <name evidence="1" type="ORF">MEUPH1_LOCUS14644</name>
</gene>
<evidence type="ECO:0000313" key="1">
    <source>
        <dbReference type="EMBL" id="CAI6359212.1"/>
    </source>
</evidence>
<reference evidence="1 2" key="1">
    <citation type="submission" date="2023-01" db="EMBL/GenBank/DDBJ databases">
        <authorList>
            <person name="Whitehead M."/>
        </authorList>
    </citation>
    <scope>NUCLEOTIDE SEQUENCE [LARGE SCALE GENOMIC DNA]</scope>
</reference>
<proteinExistence type="predicted"/>